<dbReference type="Proteomes" id="UP001595839">
    <property type="component" value="Unassembled WGS sequence"/>
</dbReference>
<keyword evidence="2" id="KW-1185">Reference proteome</keyword>
<proteinExistence type="predicted"/>
<dbReference type="RefSeq" id="WP_381167392.1">
    <property type="nucleotide sequence ID" value="NZ_JBHSFK010000017.1"/>
</dbReference>
<name>A0ABV9AWQ6_9ACTN</name>
<evidence type="ECO:0000313" key="1">
    <source>
        <dbReference type="EMBL" id="MFC4502948.1"/>
    </source>
</evidence>
<protein>
    <submittedName>
        <fullName evidence="1">Uncharacterized protein</fullName>
    </submittedName>
</protein>
<gene>
    <name evidence="1" type="ORF">ACFPIH_26130</name>
</gene>
<comment type="caution">
    <text evidence="1">The sequence shown here is derived from an EMBL/GenBank/DDBJ whole genome shotgun (WGS) entry which is preliminary data.</text>
</comment>
<sequence length="68" mass="7285">MTLEQAAVDAHAALDTADDYAAAWKTWLDAAAAFQGAVTEHAKDESMPRVDVEMAVKKAVRQPTPTEA</sequence>
<evidence type="ECO:0000313" key="2">
    <source>
        <dbReference type="Proteomes" id="UP001595839"/>
    </source>
</evidence>
<organism evidence="1 2">
    <name type="scientific">Streptomyces vulcanius</name>
    <dbReference type="NCBI Taxonomy" id="1441876"/>
    <lineage>
        <taxon>Bacteria</taxon>
        <taxon>Bacillati</taxon>
        <taxon>Actinomycetota</taxon>
        <taxon>Actinomycetes</taxon>
        <taxon>Kitasatosporales</taxon>
        <taxon>Streptomycetaceae</taxon>
        <taxon>Streptomyces</taxon>
    </lineage>
</organism>
<dbReference type="EMBL" id="JBHSFK010000017">
    <property type="protein sequence ID" value="MFC4502948.1"/>
    <property type="molecule type" value="Genomic_DNA"/>
</dbReference>
<reference evidence="2" key="1">
    <citation type="journal article" date="2019" name="Int. J. Syst. Evol. Microbiol.">
        <title>The Global Catalogue of Microorganisms (GCM) 10K type strain sequencing project: providing services to taxonomists for standard genome sequencing and annotation.</title>
        <authorList>
            <consortium name="The Broad Institute Genomics Platform"/>
            <consortium name="The Broad Institute Genome Sequencing Center for Infectious Disease"/>
            <person name="Wu L."/>
            <person name="Ma J."/>
        </authorList>
    </citation>
    <scope>NUCLEOTIDE SEQUENCE [LARGE SCALE GENOMIC DNA]</scope>
    <source>
        <strain evidence="2">CGMCC 4.7177</strain>
    </source>
</reference>
<accession>A0ABV9AWQ6</accession>